<dbReference type="AlphaFoldDB" id="A0A8I3W5M6"/>
<reference evidence="1" key="2">
    <citation type="submission" date="2025-08" db="UniProtKB">
        <authorList>
            <consortium name="Ensembl"/>
        </authorList>
    </citation>
    <scope>IDENTIFICATION</scope>
</reference>
<evidence type="ECO:0000313" key="2">
    <source>
        <dbReference type="Proteomes" id="UP000008225"/>
    </source>
</evidence>
<accession>A0A8I3W5M6</accession>
<dbReference type="Ensembl" id="ENSCJAT00000127106.1">
    <property type="protein sequence ID" value="ENSCJAP00000082006.1"/>
    <property type="gene ID" value="ENSCJAG00000071228.1"/>
</dbReference>
<dbReference type="OMA" id="LMMAILP"/>
<dbReference type="Proteomes" id="UP000008225">
    <property type="component" value="Chromosome 8"/>
</dbReference>
<proteinExistence type="predicted"/>
<evidence type="ECO:0000313" key="1">
    <source>
        <dbReference type="Ensembl" id="ENSCJAP00000082006.1"/>
    </source>
</evidence>
<keyword evidence="2" id="KW-1185">Reference proteome</keyword>
<name>A0A8I3W5M6_CALJA</name>
<reference evidence="1" key="3">
    <citation type="submission" date="2025-09" db="UniProtKB">
        <authorList>
            <consortium name="Ensembl"/>
        </authorList>
    </citation>
    <scope>IDENTIFICATION</scope>
</reference>
<protein>
    <submittedName>
        <fullName evidence="1">Uncharacterized protein</fullName>
    </submittedName>
</protein>
<dbReference type="GeneTree" id="ENSGT01120000276848"/>
<reference evidence="1 2" key="1">
    <citation type="submission" date="2009-03" db="EMBL/GenBank/DDBJ databases">
        <authorList>
            <person name="Warren W."/>
            <person name="Ye L."/>
            <person name="Minx P."/>
            <person name="Worley K."/>
            <person name="Gibbs R."/>
            <person name="Wilson R.K."/>
        </authorList>
    </citation>
    <scope>NUCLEOTIDE SEQUENCE [LARGE SCALE GENOMIC DNA]</scope>
</reference>
<sequence>SFGYIPSNGIAGSNGISISKALRNRHTVFHNGCTNLHSHQQCKSVPFFPHPLQHLLSPDFLMIAILTGVRWYLNVVLIDCVTIIAQFKEFINFHLDFIVDPLIIQEQVI</sequence>
<organism evidence="1 2">
    <name type="scientific">Callithrix jacchus</name>
    <name type="common">White-tufted-ear marmoset</name>
    <name type="synonym">Simia Jacchus</name>
    <dbReference type="NCBI Taxonomy" id="9483"/>
    <lineage>
        <taxon>Eukaryota</taxon>
        <taxon>Metazoa</taxon>
        <taxon>Chordata</taxon>
        <taxon>Craniata</taxon>
        <taxon>Vertebrata</taxon>
        <taxon>Euteleostomi</taxon>
        <taxon>Mammalia</taxon>
        <taxon>Eutheria</taxon>
        <taxon>Euarchontoglires</taxon>
        <taxon>Primates</taxon>
        <taxon>Haplorrhini</taxon>
        <taxon>Platyrrhini</taxon>
        <taxon>Cebidae</taxon>
        <taxon>Callitrichinae</taxon>
        <taxon>Callithrix</taxon>
        <taxon>Callithrix</taxon>
    </lineage>
</organism>